<feature type="compositionally biased region" description="Polar residues" evidence="1">
    <location>
        <begin position="1"/>
        <end position="29"/>
    </location>
</feature>
<accession>A0ABR2VN31</accession>
<keyword evidence="4" id="KW-1185">Reference proteome</keyword>
<reference evidence="3 4" key="1">
    <citation type="submission" date="2023-04" db="EMBL/GenBank/DDBJ databases">
        <title>Genome of Basidiobolus ranarum AG-B5.</title>
        <authorList>
            <person name="Stajich J.E."/>
            <person name="Carter-House D."/>
            <person name="Gryganskyi A."/>
        </authorList>
    </citation>
    <scope>NUCLEOTIDE SEQUENCE [LARGE SCALE GENOMIC DNA]</scope>
    <source>
        <strain evidence="3 4">AG-B5</strain>
    </source>
</reference>
<gene>
    <name evidence="3" type="ORF">K7432_015429</name>
</gene>
<feature type="domain" description="HAM1-like N-terminal" evidence="2">
    <location>
        <begin position="102"/>
        <end position="441"/>
    </location>
</feature>
<dbReference type="Gene3D" id="3.15.10.10">
    <property type="entry name" value="Bactericidal permeability-increasing protein, domain 1"/>
    <property type="match status" value="1"/>
</dbReference>
<organism evidence="3 4">
    <name type="scientific">Basidiobolus ranarum</name>
    <dbReference type="NCBI Taxonomy" id="34480"/>
    <lineage>
        <taxon>Eukaryota</taxon>
        <taxon>Fungi</taxon>
        <taxon>Fungi incertae sedis</taxon>
        <taxon>Zoopagomycota</taxon>
        <taxon>Entomophthoromycotina</taxon>
        <taxon>Basidiobolomycetes</taxon>
        <taxon>Basidiobolales</taxon>
        <taxon>Basidiobolaceae</taxon>
        <taxon>Basidiobolus</taxon>
    </lineage>
</organism>
<dbReference type="InterPro" id="IPR045967">
    <property type="entry name" value="HAM1-like_N"/>
</dbReference>
<dbReference type="InterPro" id="IPR017943">
    <property type="entry name" value="Bactericidal_perm-incr_a/b_dom"/>
</dbReference>
<dbReference type="EMBL" id="JASJQH010008967">
    <property type="protein sequence ID" value="KAK9685649.1"/>
    <property type="molecule type" value="Genomic_DNA"/>
</dbReference>
<name>A0ABR2VN31_9FUNG</name>
<evidence type="ECO:0000256" key="1">
    <source>
        <dbReference type="SAM" id="MobiDB-lite"/>
    </source>
</evidence>
<dbReference type="Proteomes" id="UP001479436">
    <property type="component" value="Unassembled WGS sequence"/>
</dbReference>
<dbReference type="PANTHER" id="PTHR31138:SF1">
    <property type="entry name" value="PDZ DOMAIN-CONTAINING PROTEIN"/>
    <property type="match status" value="1"/>
</dbReference>
<sequence length="563" mass="63641">MTETSSAQINPIGSHNIVHSSDTANNSSFYPHDLADTQRVPKSVHNGEDREMAPEEARNNLKTTLKDGMAPIYFNTKETTRPYVHKAEQGEITVLDAAVGVAKEIHSGLQQKVTDLHLTSDQRTHLLQRVKAVFKEVQGNPDFRVAIDELISILSTLKDHGRKVTSTLLSDTAITNKEAGGDDVAISRKNAKELIENFAGKKSLDPILNSLKELSNKVDEDPDLREYFEDIKTFLKRSIREYKYVDRPGYTDDANRIVERGHSITEGKYRALFRKILDEATSFNAALQGDKTTKRFVRDLEALTKDLFIDETGKPTFKYDLIKDFAKLIPIIAEKMDYIPLPRVEQSDAKMDVVLDNVVIQCSNILPKLVHINTDTVVDTDKDAEQNIHNKLYLKLSHVQVKVKDAAFYYRKKTFPKMTDVGYMDIDMPEDGIELDILLNTNLPKGKKAHLFEVLECNTRVNDLKLKIHGTKHSTTYKLLGPFINSKVKKIIQQMVPEKLTEMLVDIDNKIALATEQTLASMEKKRAESNIHTSNKQANPEWSSEAYNPLQLSHHGPEHGAKV</sequence>
<evidence type="ECO:0000313" key="3">
    <source>
        <dbReference type="EMBL" id="KAK9685649.1"/>
    </source>
</evidence>
<dbReference type="Pfam" id="PF19343">
    <property type="entry name" value="HAM1_N"/>
    <property type="match status" value="1"/>
</dbReference>
<proteinExistence type="predicted"/>
<feature type="region of interest" description="Disordered" evidence="1">
    <location>
        <begin position="1"/>
        <end position="39"/>
    </location>
</feature>
<dbReference type="SUPFAM" id="SSF55394">
    <property type="entry name" value="Bactericidal permeability-increasing protein, BPI"/>
    <property type="match status" value="1"/>
</dbReference>
<protein>
    <recommendedName>
        <fullName evidence="2">HAM1-like N-terminal domain-containing protein</fullName>
    </recommendedName>
</protein>
<comment type="caution">
    <text evidence="3">The sequence shown here is derived from an EMBL/GenBank/DDBJ whole genome shotgun (WGS) entry which is preliminary data.</text>
</comment>
<evidence type="ECO:0000259" key="2">
    <source>
        <dbReference type="Pfam" id="PF19343"/>
    </source>
</evidence>
<evidence type="ECO:0000313" key="4">
    <source>
        <dbReference type="Proteomes" id="UP001479436"/>
    </source>
</evidence>
<dbReference type="PANTHER" id="PTHR31138">
    <property type="entry name" value="CHROMOSOME 19, WHOLE GENOME SHOTGUN SEQUENCE"/>
    <property type="match status" value="1"/>
</dbReference>